<protein>
    <submittedName>
        <fullName evidence="2">Uncharacterized protein</fullName>
    </submittedName>
</protein>
<feature type="compositionally biased region" description="Basic and acidic residues" evidence="1">
    <location>
        <begin position="186"/>
        <end position="236"/>
    </location>
</feature>
<reference evidence="2" key="2">
    <citation type="submission" date="2020-09" db="EMBL/GenBank/DDBJ databases">
        <authorList>
            <person name="Sun Q."/>
            <person name="Zhou Y."/>
        </authorList>
    </citation>
    <scope>NUCLEOTIDE SEQUENCE</scope>
    <source>
        <strain evidence="2">CGMCC 4.7679</strain>
    </source>
</reference>
<evidence type="ECO:0000256" key="1">
    <source>
        <dbReference type="SAM" id="MobiDB-lite"/>
    </source>
</evidence>
<evidence type="ECO:0000313" key="2">
    <source>
        <dbReference type="EMBL" id="GHF63706.1"/>
    </source>
</evidence>
<dbReference type="Proteomes" id="UP000658656">
    <property type="component" value="Unassembled WGS sequence"/>
</dbReference>
<gene>
    <name evidence="2" type="ORF">GCM10017566_41700</name>
</gene>
<sequence>MVWANPLRRVGGRIVLDWVAMDFEVVSDELFAAKREDFTALRDERVKQARPDRALADRIAGLRKPTVAAWLVNQVSRNCPEEVDRLAELGVSLRRAHEQLAGADLRALSRERHEVLGLLNKRAQWLARKAGYAFSDATSRQVDDTFEAAVSDEQALEAVRAARLSAALAPGSPEQWLTAAVVPARAPDRKAQPRKTAPERKPPTRKQPDRKAPDRKTEREAERKRRDRERAAREEVAAAIEARDEAAQALSDAEHRAAEAADTVAELRARLEEATKTERERKAEVTAAKKALTAAKRAADAAEKRLADLD</sequence>
<name>A0A8H9IZX6_9PSEU</name>
<organism evidence="2 3">
    <name type="scientific">Amycolatopsis bartoniae</name>
    <dbReference type="NCBI Taxonomy" id="941986"/>
    <lineage>
        <taxon>Bacteria</taxon>
        <taxon>Bacillati</taxon>
        <taxon>Actinomycetota</taxon>
        <taxon>Actinomycetes</taxon>
        <taxon>Pseudonocardiales</taxon>
        <taxon>Pseudonocardiaceae</taxon>
        <taxon>Amycolatopsis</taxon>
    </lineage>
</organism>
<feature type="region of interest" description="Disordered" evidence="1">
    <location>
        <begin position="183"/>
        <end position="236"/>
    </location>
</feature>
<proteinExistence type="predicted"/>
<accession>A0A8H9IZX6</accession>
<reference evidence="2" key="1">
    <citation type="journal article" date="2014" name="Int. J. Syst. Evol. Microbiol.">
        <title>Complete genome sequence of Corynebacterium casei LMG S-19264T (=DSM 44701T), isolated from a smear-ripened cheese.</title>
        <authorList>
            <consortium name="US DOE Joint Genome Institute (JGI-PGF)"/>
            <person name="Walter F."/>
            <person name="Albersmeier A."/>
            <person name="Kalinowski J."/>
            <person name="Ruckert C."/>
        </authorList>
    </citation>
    <scope>NUCLEOTIDE SEQUENCE</scope>
    <source>
        <strain evidence="2">CGMCC 4.7679</strain>
    </source>
</reference>
<dbReference type="AlphaFoldDB" id="A0A8H9IZX6"/>
<dbReference type="EMBL" id="BNAV01000005">
    <property type="protein sequence ID" value="GHF63706.1"/>
    <property type="molecule type" value="Genomic_DNA"/>
</dbReference>
<keyword evidence="3" id="KW-1185">Reference proteome</keyword>
<evidence type="ECO:0000313" key="3">
    <source>
        <dbReference type="Proteomes" id="UP000658656"/>
    </source>
</evidence>
<comment type="caution">
    <text evidence="2">The sequence shown here is derived from an EMBL/GenBank/DDBJ whole genome shotgun (WGS) entry which is preliminary data.</text>
</comment>